<keyword evidence="2" id="KW-1185">Reference proteome</keyword>
<dbReference type="AlphaFoldDB" id="A0AAE9YYG4"/>
<reference evidence="1 2" key="1">
    <citation type="journal article" date="2015" name="Genome Announc.">
        <title>Draft Genome Sequences of Marine Isolates of Thalassomonas viridans and Thalassomonas actiniarum.</title>
        <authorList>
            <person name="Olonade I."/>
            <person name="van Zyl L.J."/>
            <person name="Trindade M."/>
        </authorList>
    </citation>
    <scope>NUCLEOTIDE SEQUENCE [LARGE SCALE GENOMIC DNA]</scope>
    <source>
        <strain evidence="1 2">A5K-106</strain>
    </source>
</reference>
<accession>A0AAE9YYG4</accession>
<gene>
    <name evidence="1" type="ORF">SG35_017425</name>
</gene>
<dbReference type="EMBL" id="CP059735">
    <property type="protein sequence ID" value="WDE01922.1"/>
    <property type="molecule type" value="Genomic_DNA"/>
</dbReference>
<dbReference type="KEGG" id="tact:SG35_017425"/>
<protein>
    <recommendedName>
        <fullName evidence="3">PEP-CTERM protein-sorting domain-containing protein</fullName>
    </recommendedName>
</protein>
<name>A0AAE9YYG4_9GAMM</name>
<sequence length="21" mass="2216">MMSLFLLGLAGLGLGRGRQKP</sequence>
<evidence type="ECO:0008006" key="3">
    <source>
        <dbReference type="Google" id="ProtNLM"/>
    </source>
</evidence>
<organism evidence="1 2">
    <name type="scientific">Thalassomonas actiniarum</name>
    <dbReference type="NCBI Taxonomy" id="485447"/>
    <lineage>
        <taxon>Bacteria</taxon>
        <taxon>Pseudomonadati</taxon>
        <taxon>Pseudomonadota</taxon>
        <taxon>Gammaproteobacteria</taxon>
        <taxon>Alteromonadales</taxon>
        <taxon>Colwelliaceae</taxon>
        <taxon>Thalassomonas</taxon>
    </lineage>
</organism>
<reference evidence="1 2" key="2">
    <citation type="journal article" date="2022" name="Mar. Drugs">
        <title>Bioassay-Guided Fractionation Leads to the Detection of Cholic Acid Generated by the Rare Thalassomonas sp.</title>
        <authorList>
            <person name="Pheiffer F."/>
            <person name="Schneider Y.K."/>
            <person name="Hansen E.H."/>
            <person name="Andersen J.H."/>
            <person name="Isaksson J."/>
            <person name="Busche T."/>
            <person name="R C."/>
            <person name="Kalinowski J."/>
            <person name="Zyl L.V."/>
            <person name="Trindade M."/>
        </authorList>
    </citation>
    <scope>NUCLEOTIDE SEQUENCE [LARGE SCALE GENOMIC DNA]</scope>
    <source>
        <strain evidence="1 2">A5K-106</strain>
    </source>
</reference>
<dbReference type="Proteomes" id="UP000032568">
    <property type="component" value="Chromosome"/>
</dbReference>
<evidence type="ECO:0000313" key="2">
    <source>
        <dbReference type="Proteomes" id="UP000032568"/>
    </source>
</evidence>
<evidence type="ECO:0000313" key="1">
    <source>
        <dbReference type="EMBL" id="WDE01922.1"/>
    </source>
</evidence>
<proteinExistence type="predicted"/>